<dbReference type="Gene3D" id="3.30.390.30">
    <property type="match status" value="1"/>
</dbReference>
<dbReference type="PROSITE" id="PS00076">
    <property type="entry name" value="PYRIDINE_REDOX_1"/>
    <property type="match status" value="1"/>
</dbReference>
<comment type="cofactor">
    <cofactor evidence="8">
        <name>FAD</name>
        <dbReference type="ChEBI" id="CHEBI:57692"/>
    </cofactor>
    <text evidence="8">Binds 1 FAD per subunit.</text>
</comment>
<evidence type="ECO:0000259" key="11">
    <source>
        <dbReference type="Pfam" id="PF02852"/>
    </source>
</evidence>
<evidence type="ECO:0000313" key="13">
    <source>
        <dbReference type="EMBL" id="AUD05440.1"/>
    </source>
</evidence>
<protein>
    <submittedName>
        <fullName evidence="13">Mercuric reductase</fullName>
    </submittedName>
</protein>
<sequence length="473" mass="51966">MKRYDLLVIGTGSGGLSIGLTMHELGFRVLFIEKDAQNIGGECLNTGCVPSKALIHVSRLIHQAKTAQEFGLTTTGKLDFERVKQYIQERIALIRKHENADFFRKQGVDVVIGTARFTGKDRVEAAGETFTARRIVIATGSQPVQLQVPGVEQVVLHDNQTIFSMDTLPNRLLVVGGGPVAIELGQAFHRLGSQVTVVQSGEQILDNESPEVSTLLLDRLTSEGIDVRLQTKLIAFESATSAILEDTAGLKSQLAFDAVLVAIGRQVNVDALQPEAASIETESGKLKLNDYLQTTNSRVYAIGDVTGQLYFSHTPEMQAPILINNFLSPFKQKVSYTHFSWVTFTDPEVATFGLSEVQLTQKGIAYEKIVYDFAEDDRAVIDNYDYGKQWLYLAKGNKLFGKRKVLGGSIVAPQAGEMIQDLILANTFGLGAGAIQKKIYPYPVASRVSKSALLEQLKGNIPTWAKAILRWLY</sequence>
<evidence type="ECO:0000313" key="14">
    <source>
        <dbReference type="Proteomes" id="UP000232883"/>
    </source>
</evidence>
<keyword evidence="8" id="KW-0520">NAD</keyword>
<keyword evidence="4" id="KW-0521">NADP</keyword>
<evidence type="ECO:0000256" key="7">
    <source>
        <dbReference type="ARBA" id="ARBA00023284"/>
    </source>
</evidence>
<evidence type="ECO:0000256" key="6">
    <source>
        <dbReference type="ARBA" id="ARBA00023157"/>
    </source>
</evidence>
<dbReference type="InterPro" id="IPR016156">
    <property type="entry name" value="FAD/NAD-linked_Rdtase_dimer_sf"/>
</dbReference>
<keyword evidence="2 10" id="KW-0285">Flavoprotein</keyword>
<feature type="binding site" evidence="8">
    <location>
        <begin position="139"/>
        <end position="141"/>
    </location>
    <ligand>
        <name>FAD</name>
        <dbReference type="ChEBI" id="CHEBI:57692"/>
    </ligand>
</feature>
<dbReference type="InterPro" id="IPR012999">
    <property type="entry name" value="Pyr_OxRdtase_I_AS"/>
</dbReference>
<dbReference type="KEGG" id="spir:CWM47_28500"/>
<proteinExistence type="inferred from homology"/>
<keyword evidence="7 10" id="KW-0676">Redox-active center</keyword>
<feature type="domain" description="Pyridine nucleotide-disulphide oxidoreductase dimerisation" evidence="11">
    <location>
        <begin position="341"/>
        <end position="448"/>
    </location>
</feature>
<dbReference type="SUPFAM" id="SSF55424">
    <property type="entry name" value="FAD/NAD-linked reductases, dimerisation (C-terminal) domain"/>
    <property type="match status" value="1"/>
</dbReference>
<evidence type="ECO:0000256" key="9">
    <source>
        <dbReference type="PIRSR" id="PIRSR000350-4"/>
    </source>
</evidence>
<dbReference type="Pfam" id="PF07992">
    <property type="entry name" value="Pyr_redox_2"/>
    <property type="match status" value="1"/>
</dbReference>
<evidence type="ECO:0000259" key="12">
    <source>
        <dbReference type="Pfam" id="PF07992"/>
    </source>
</evidence>
<keyword evidence="14" id="KW-1185">Reference proteome</keyword>
<dbReference type="PRINTS" id="PR00368">
    <property type="entry name" value="FADPNR"/>
</dbReference>
<dbReference type="PRINTS" id="PR00411">
    <property type="entry name" value="PNDRDTASEI"/>
</dbReference>
<organism evidence="13 14">
    <name type="scientific">Spirosoma pollinicola</name>
    <dbReference type="NCBI Taxonomy" id="2057025"/>
    <lineage>
        <taxon>Bacteria</taxon>
        <taxon>Pseudomonadati</taxon>
        <taxon>Bacteroidota</taxon>
        <taxon>Cytophagia</taxon>
        <taxon>Cytophagales</taxon>
        <taxon>Cytophagaceae</taxon>
        <taxon>Spirosoma</taxon>
    </lineage>
</organism>
<dbReference type="PANTHER" id="PTHR43014:SF2">
    <property type="entry name" value="MERCURIC REDUCTASE"/>
    <property type="match status" value="1"/>
</dbReference>
<dbReference type="InterPro" id="IPR001100">
    <property type="entry name" value="Pyr_nuc-diS_OxRdtase"/>
</dbReference>
<evidence type="ECO:0000256" key="5">
    <source>
        <dbReference type="ARBA" id="ARBA00023002"/>
    </source>
</evidence>
<dbReference type="PIRSF" id="PIRSF000350">
    <property type="entry name" value="Mercury_reductase_MerA"/>
    <property type="match status" value="1"/>
</dbReference>
<evidence type="ECO:0000256" key="3">
    <source>
        <dbReference type="ARBA" id="ARBA00022827"/>
    </source>
</evidence>
<evidence type="ECO:0000256" key="2">
    <source>
        <dbReference type="ARBA" id="ARBA00022630"/>
    </source>
</evidence>
<keyword evidence="8" id="KW-0547">Nucleotide-binding</keyword>
<evidence type="ECO:0000256" key="4">
    <source>
        <dbReference type="ARBA" id="ARBA00022857"/>
    </source>
</evidence>
<feature type="disulfide bond" description="Redox-active" evidence="9">
    <location>
        <begin position="43"/>
        <end position="48"/>
    </location>
</feature>
<feature type="binding site" evidence="8">
    <location>
        <position position="304"/>
    </location>
    <ligand>
        <name>FAD</name>
        <dbReference type="ChEBI" id="CHEBI:57692"/>
    </ligand>
</feature>
<dbReference type="GO" id="GO:0050660">
    <property type="term" value="F:flavin adenine dinucleotide binding"/>
    <property type="evidence" value="ECO:0007669"/>
    <property type="project" value="TreeGrafter"/>
</dbReference>
<dbReference type="EMBL" id="CP025096">
    <property type="protein sequence ID" value="AUD05440.1"/>
    <property type="molecule type" value="Genomic_DNA"/>
</dbReference>
<evidence type="ECO:0000256" key="10">
    <source>
        <dbReference type="RuleBase" id="RU003691"/>
    </source>
</evidence>
<gene>
    <name evidence="13" type="ORF">CWM47_28500</name>
</gene>
<keyword evidence="5 10" id="KW-0560">Oxidoreductase</keyword>
<dbReference type="Gene3D" id="3.50.50.60">
    <property type="entry name" value="FAD/NAD(P)-binding domain"/>
    <property type="match status" value="2"/>
</dbReference>
<name>A0A2K8Z6F1_9BACT</name>
<evidence type="ECO:0000256" key="8">
    <source>
        <dbReference type="PIRSR" id="PIRSR000350-3"/>
    </source>
</evidence>
<keyword evidence="6" id="KW-1015">Disulfide bond</keyword>
<dbReference type="RefSeq" id="WP_100991994.1">
    <property type="nucleotide sequence ID" value="NZ_CP025096.1"/>
</dbReference>
<dbReference type="InterPro" id="IPR036188">
    <property type="entry name" value="FAD/NAD-bd_sf"/>
</dbReference>
<dbReference type="Pfam" id="PF02852">
    <property type="entry name" value="Pyr_redox_dim"/>
    <property type="match status" value="1"/>
</dbReference>
<evidence type="ECO:0000256" key="1">
    <source>
        <dbReference type="ARBA" id="ARBA00007532"/>
    </source>
</evidence>
<feature type="binding site" evidence="8">
    <location>
        <begin position="176"/>
        <end position="183"/>
    </location>
    <ligand>
        <name>NAD(+)</name>
        <dbReference type="ChEBI" id="CHEBI:57540"/>
    </ligand>
</feature>
<feature type="binding site" evidence="8">
    <location>
        <position position="52"/>
    </location>
    <ligand>
        <name>FAD</name>
        <dbReference type="ChEBI" id="CHEBI:57692"/>
    </ligand>
</feature>
<dbReference type="PANTHER" id="PTHR43014">
    <property type="entry name" value="MERCURIC REDUCTASE"/>
    <property type="match status" value="1"/>
</dbReference>
<dbReference type="OrthoDB" id="9800167at2"/>
<dbReference type="InterPro" id="IPR004099">
    <property type="entry name" value="Pyr_nucl-diS_OxRdtase_dimer"/>
</dbReference>
<accession>A0A2K8Z6F1</accession>
<comment type="similarity">
    <text evidence="1 10">Belongs to the class-I pyridine nucleotide-disulfide oxidoreductase family.</text>
</comment>
<feature type="domain" description="FAD/NAD(P)-binding" evidence="12">
    <location>
        <begin position="4"/>
        <end position="309"/>
    </location>
</feature>
<keyword evidence="3 8" id="KW-0274">FAD</keyword>
<dbReference type="InterPro" id="IPR023753">
    <property type="entry name" value="FAD/NAD-binding_dom"/>
</dbReference>
<dbReference type="Proteomes" id="UP000232883">
    <property type="component" value="Chromosome"/>
</dbReference>
<dbReference type="SUPFAM" id="SSF51905">
    <property type="entry name" value="FAD/NAD(P)-binding domain"/>
    <property type="match status" value="2"/>
</dbReference>
<dbReference type="AlphaFoldDB" id="A0A2K8Z6F1"/>
<dbReference type="GO" id="GO:0016668">
    <property type="term" value="F:oxidoreductase activity, acting on a sulfur group of donors, NAD(P) as acceptor"/>
    <property type="evidence" value="ECO:0007669"/>
    <property type="project" value="InterPro"/>
</dbReference>
<reference evidence="13 14" key="1">
    <citation type="submission" date="2017-11" db="EMBL/GenBank/DDBJ databases">
        <title>Taxonomic description and genome sequences of Spirosoma HA7 sp. nov., isolated from pollen microhabitat of Corylus avellana.</title>
        <authorList>
            <person name="Ambika Manirajan B."/>
            <person name="Suarez C."/>
            <person name="Ratering S."/>
            <person name="Geissler-Plaum R."/>
            <person name="Cardinale M."/>
            <person name="Sylvia S."/>
        </authorList>
    </citation>
    <scope>NUCLEOTIDE SEQUENCE [LARGE SCALE GENOMIC DNA]</scope>
    <source>
        <strain evidence="13 14">HA7</strain>
    </source>
</reference>
<feature type="binding site" evidence="8">
    <location>
        <position position="264"/>
    </location>
    <ligand>
        <name>NAD(+)</name>
        <dbReference type="ChEBI" id="CHEBI:57540"/>
    </ligand>
</feature>
<dbReference type="GO" id="GO:0003955">
    <property type="term" value="F:NAD(P)H dehydrogenase (quinone) activity"/>
    <property type="evidence" value="ECO:0007669"/>
    <property type="project" value="TreeGrafter"/>
</dbReference>